<accession>A0ABW3VAU0</accession>
<feature type="non-terminal residue" evidence="2">
    <location>
        <position position="64"/>
    </location>
</feature>
<dbReference type="RefSeq" id="WP_379652789.1">
    <property type="nucleotide sequence ID" value="NZ_JBHTMB010000023.1"/>
</dbReference>
<protein>
    <submittedName>
        <fullName evidence="2">Uncharacterized protein</fullName>
    </submittedName>
</protein>
<evidence type="ECO:0000313" key="2">
    <source>
        <dbReference type="EMBL" id="MFD1232437.1"/>
    </source>
</evidence>
<reference evidence="3" key="1">
    <citation type="journal article" date="2019" name="Int. J. Syst. Evol. Microbiol.">
        <title>The Global Catalogue of Microorganisms (GCM) 10K type strain sequencing project: providing services to taxonomists for standard genome sequencing and annotation.</title>
        <authorList>
            <consortium name="The Broad Institute Genomics Platform"/>
            <consortium name="The Broad Institute Genome Sequencing Center for Infectious Disease"/>
            <person name="Wu L."/>
            <person name="Ma J."/>
        </authorList>
    </citation>
    <scope>NUCLEOTIDE SEQUENCE [LARGE SCALE GENOMIC DNA]</scope>
    <source>
        <strain evidence="3">CCUG 49018</strain>
    </source>
</reference>
<evidence type="ECO:0000256" key="1">
    <source>
        <dbReference type="SAM" id="MobiDB-lite"/>
    </source>
</evidence>
<name>A0ABW3VAU0_9PSEU</name>
<sequence>MTVAPSAELPGSRQAVADDPADVGVSRPVPEGLRPVSSPGSRQAAVGAGSEPLAANGSAARTVR</sequence>
<proteinExistence type="predicted"/>
<organism evidence="2 3">
    <name type="scientific">Pseudonocardia benzenivorans</name>
    <dbReference type="NCBI Taxonomy" id="228005"/>
    <lineage>
        <taxon>Bacteria</taxon>
        <taxon>Bacillati</taxon>
        <taxon>Actinomycetota</taxon>
        <taxon>Actinomycetes</taxon>
        <taxon>Pseudonocardiales</taxon>
        <taxon>Pseudonocardiaceae</taxon>
        <taxon>Pseudonocardia</taxon>
    </lineage>
</organism>
<dbReference type="EMBL" id="JBHTMB010000023">
    <property type="protein sequence ID" value="MFD1232437.1"/>
    <property type="molecule type" value="Genomic_DNA"/>
</dbReference>
<feature type="region of interest" description="Disordered" evidence="1">
    <location>
        <begin position="1"/>
        <end position="64"/>
    </location>
</feature>
<keyword evidence="3" id="KW-1185">Reference proteome</keyword>
<evidence type="ECO:0000313" key="3">
    <source>
        <dbReference type="Proteomes" id="UP001597182"/>
    </source>
</evidence>
<dbReference type="Proteomes" id="UP001597182">
    <property type="component" value="Unassembled WGS sequence"/>
</dbReference>
<gene>
    <name evidence="2" type="ORF">ACFQ34_04005</name>
</gene>
<comment type="caution">
    <text evidence="2">The sequence shown here is derived from an EMBL/GenBank/DDBJ whole genome shotgun (WGS) entry which is preliminary data.</text>
</comment>